<organism evidence="2 3">
    <name type="scientific">Acaulospora morrowiae</name>
    <dbReference type="NCBI Taxonomy" id="94023"/>
    <lineage>
        <taxon>Eukaryota</taxon>
        <taxon>Fungi</taxon>
        <taxon>Fungi incertae sedis</taxon>
        <taxon>Mucoromycota</taxon>
        <taxon>Glomeromycotina</taxon>
        <taxon>Glomeromycetes</taxon>
        <taxon>Diversisporales</taxon>
        <taxon>Acaulosporaceae</taxon>
        <taxon>Acaulospora</taxon>
    </lineage>
</organism>
<proteinExistence type="predicted"/>
<evidence type="ECO:0000313" key="2">
    <source>
        <dbReference type="EMBL" id="CAG8789147.1"/>
    </source>
</evidence>
<dbReference type="AlphaFoldDB" id="A0A9N9P3Y9"/>
<dbReference type="EMBL" id="CAJVPV010059678">
    <property type="protein sequence ID" value="CAG8789147.1"/>
    <property type="molecule type" value="Genomic_DNA"/>
</dbReference>
<gene>
    <name evidence="2" type="ORF">AMORRO_LOCUS17983</name>
</gene>
<dbReference type="Proteomes" id="UP000789342">
    <property type="component" value="Unassembled WGS sequence"/>
</dbReference>
<reference evidence="2" key="1">
    <citation type="submission" date="2021-06" db="EMBL/GenBank/DDBJ databases">
        <authorList>
            <person name="Kallberg Y."/>
            <person name="Tangrot J."/>
            <person name="Rosling A."/>
        </authorList>
    </citation>
    <scope>NUCLEOTIDE SEQUENCE</scope>
    <source>
        <strain evidence="2">CL551</strain>
    </source>
</reference>
<sequence>MPGKSGIYLGVPELSNPTSSISKKPRYSRSLSPHYKPRRENPTRKVVDGLLELFYEERRKCTPIDEIKEILESSIVYDYNDNSEHIYRWLFKYQSTLNYKCLFGFFLLLGIGCDQDPNEAYRQFINPAKKNYPVDQILVGDCYMNGW</sequence>
<keyword evidence="3" id="KW-1185">Reference proteome</keyword>
<feature type="region of interest" description="Disordered" evidence="1">
    <location>
        <begin position="1"/>
        <end position="42"/>
    </location>
</feature>
<evidence type="ECO:0000256" key="1">
    <source>
        <dbReference type="SAM" id="MobiDB-lite"/>
    </source>
</evidence>
<name>A0A9N9P3Y9_9GLOM</name>
<feature type="non-terminal residue" evidence="2">
    <location>
        <position position="147"/>
    </location>
</feature>
<comment type="caution">
    <text evidence="2">The sequence shown here is derived from an EMBL/GenBank/DDBJ whole genome shotgun (WGS) entry which is preliminary data.</text>
</comment>
<accession>A0A9N9P3Y9</accession>
<evidence type="ECO:0000313" key="3">
    <source>
        <dbReference type="Proteomes" id="UP000789342"/>
    </source>
</evidence>
<protein>
    <submittedName>
        <fullName evidence="2">243_t:CDS:1</fullName>
    </submittedName>
</protein>